<evidence type="ECO:0000259" key="7">
    <source>
        <dbReference type="PROSITE" id="PS51918"/>
    </source>
</evidence>
<dbReference type="OrthoDB" id="9815044at2"/>
<evidence type="ECO:0000313" key="9">
    <source>
        <dbReference type="Proteomes" id="UP000003240"/>
    </source>
</evidence>
<dbReference type="InterPro" id="IPR032432">
    <property type="entry name" value="Radical_SAM_C"/>
</dbReference>
<keyword evidence="9" id="KW-1185">Reference proteome</keyword>
<dbReference type="Proteomes" id="UP000003240">
    <property type="component" value="Unassembled WGS sequence"/>
</dbReference>
<dbReference type="Gene3D" id="3.80.30.20">
    <property type="entry name" value="tm_1862 like domain"/>
    <property type="match status" value="1"/>
</dbReference>
<dbReference type="InterPro" id="IPR007197">
    <property type="entry name" value="rSAM"/>
</dbReference>
<evidence type="ECO:0000256" key="4">
    <source>
        <dbReference type="ARBA" id="ARBA00022723"/>
    </source>
</evidence>
<comment type="caution">
    <text evidence="8">The sequence shown here is derived from an EMBL/GenBank/DDBJ whole genome shotgun (WGS) entry which is preliminary data.</text>
</comment>
<dbReference type="RefSeq" id="WP_004573086.1">
    <property type="nucleotide sequence ID" value="NZ_AFGF01000030.1"/>
</dbReference>
<dbReference type="GO" id="GO:0046872">
    <property type="term" value="F:metal ion binding"/>
    <property type="evidence" value="ECO:0007669"/>
    <property type="project" value="UniProtKB-KW"/>
</dbReference>
<protein>
    <submittedName>
        <fullName evidence="8">Radical SAM domain protein</fullName>
    </submittedName>
</protein>
<evidence type="ECO:0000313" key="8">
    <source>
        <dbReference type="EMBL" id="EGO65157.1"/>
    </source>
</evidence>
<dbReference type="GO" id="GO:0002926">
    <property type="term" value="P:tRNA wobble base 5-methoxycarbonylmethyl-2-thiouridinylation"/>
    <property type="evidence" value="ECO:0007669"/>
    <property type="project" value="TreeGrafter"/>
</dbReference>
<dbReference type="GO" id="GO:0051539">
    <property type="term" value="F:4 iron, 4 sulfur cluster binding"/>
    <property type="evidence" value="ECO:0007669"/>
    <property type="project" value="UniProtKB-KW"/>
</dbReference>
<dbReference type="InterPro" id="IPR039661">
    <property type="entry name" value="ELP3"/>
</dbReference>
<accession>F7NFN4</accession>
<dbReference type="EMBL" id="AFGF01000030">
    <property type="protein sequence ID" value="EGO65157.1"/>
    <property type="molecule type" value="Genomic_DNA"/>
</dbReference>
<dbReference type="PROSITE" id="PS51918">
    <property type="entry name" value="RADICAL_SAM"/>
    <property type="match status" value="1"/>
</dbReference>
<keyword evidence="2" id="KW-0004">4Fe-4S</keyword>
<dbReference type="PANTHER" id="PTHR11135">
    <property type="entry name" value="HISTONE ACETYLTRANSFERASE-RELATED"/>
    <property type="match status" value="1"/>
</dbReference>
<evidence type="ECO:0000256" key="2">
    <source>
        <dbReference type="ARBA" id="ARBA00022485"/>
    </source>
</evidence>
<reference evidence="8 9" key="1">
    <citation type="journal article" date="2011" name="EMBO J.">
        <title>Structural diversity of bacterial flagellar motors.</title>
        <authorList>
            <person name="Chen S."/>
            <person name="Beeby M."/>
            <person name="Murphy G.E."/>
            <person name="Leadbetter J.R."/>
            <person name="Hendrixson D.R."/>
            <person name="Briegel A."/>
            <person name="Li Z."/>
            <person name="Shi J."/>
            <person name="Tocheva E.I."/>
            <person name="Muller A."/>
            <person name="Dobro M.J."/>
            <person name="Jensen G.J."/>
        </authorList>
    </citation>
    <scope>NUCLEOTIDE SEQUENCE [LARGE SCALE GENOMIC DNA]</scope>
    <source>
        <strain evidence="8 9">DSM 6540</strain>
    </source>
</reference>
<dbReference type="SFLD" id="SFLDG01082">
    <property type="entry name" value="B12-binding_domain_containing"/>
    <property type="match status" value="1"/>
</dbReference>
<keyword evidence="4" id="KW-0479">Metal-binding</keyword>
<dbReference type="InterPro" id="IPR006638">
    <property type="entry name" value="Elp3/MiaA/NifB-like_rSAM"/>
</dbReference>
<evidence type="ECO:0000256" key="1">
    <source>
        <dbReference type="ARBA" id="ARBA00001966"/>
    </source>
</evidence>
<keyword evidence="5" id="KW-0408">Iron</keyword>
<dbReference type="SFLD" id="SFLDG01086">
    <property type="entry name" value="elongater_protein-like"/>
    <property type="match status" value="1"/>
</dbReference>
<evidence type="ECO:0000256" key="3">
    <source>
        <dbReference type="ARBA" id="ARBA00022691"/>
    </source>
</evidence>
<dbReference type="STRING" id="1009370.ALO_04316"/>
<feature type="domain" description="Radical SAM core" evidence="7">
    <location>
        <begin position="1"/>
        <end position="237"/>
    </location>
</feature>
<dbReference type="eggNOG" id="COG1243">
    <property type="taxonomic scope" value="Bacteria"/>
</dbReference>
<dbReference type="Pfam" id="PF04055">
    <property type="entry name" value="Radical_SAM"/>
    <property type="match status" value="1"/>
</dbReference>
<evidence type="ECO:0000256" key="5">
    <source>
        <dbReference type="ARBA" id="ARBA00023004"/>
    </source>
</evidence>
<gene>
    <name evidence="8" type="ORF">ALO_04316</name>
</gene>
<dbReference type="CDD" id="cd01335">
    <property type="entry name" value="Radical_SAM"/>
    <property type="match status" value="1"/>
</dbReference>
<organism evidence="8 9">
    <name type="scientific">Acetonema longum DSM 6540</name>
    <dbReference type="NCBI Taxonomy" id="1009370"/>
    <lineage>
        <taxon>Bacteria</taxon>
        <taxon>Bacillati</taxon>
        <taxon>Bacillota</taxon>
        <taxon>Negativicutes</taxon>
        <taxon>Acetonemataceae</taxon>
        <taxon>Acetonema</taxon>
    </lineage>
</organism>
<dbReference type="SMART" id="SM00729">
    <property type="entry name" value="Elp3"/>
    <property type="match status" value="1"/>
</dbReference>
<dbReference type="InterPro" id="IPR023404">
    <property type="entry name" value="rSAM_horseshoe"/>
</dbReference>
<dbReference type="InterPro" id="IPR058240">
    <property type="entry name" value="rSAM_sf"/>
</dbReference>
<dbReference type="GO" id="GO:0003824">
    <property type="term" value="F:catalytic activity"/>
    <property type="evidence" value="ECO:0007669"/>
    <property type="project" value="InterPro"/>
</dbReference>
<dbReference type="AlphaFoldDB" id="F7NFN4"/>
<evidence type="ECO:0000256" key="6">
    <source>
        <dbReference type="ARBA" id="ARBA00023014"/>
    </source>
</evidence>
<name>F7NFN4_9FIRM</name>
<keyword evidence="6" id="KW-0411">Iron-sulfur</keyword>
<dbReference type="PANTHER" id="PTHR11135:SF0">
    <property type="entry name" value="ELONGATOR COMPLEX PROTEIN 3"/>
    <property type="match status" value="1"/>
</dbReference>
<dbReference type="GO" id="GO:0005737">
    <property type="term" value="C:cytoplasm"/>
    <property type="evidence" value="ECO:0007669"/>
    <property type="project" value="TreeGrafter"/>
</dbReference>
<sequence length="354" mass="39693">MKRCIIPIFIPHYGCSRQCVFCNQHKITGNTEPVKPEKLAETINRYLMTVSRETTFVEVAFYGGSFTALPADTQCSFLRPAYEALSTGKIDAIRLSTRPDCIDPDTVARLRQYQVATVELGVQSLDDAVLQTANRGHTARDAIRAVELVKQAGFTCGVQLMPGLPKENWHKLIKTTELAVKCRPDFIRLYPTVVLAGTALADMYQQGEFRPLSLDEAVKRCAYMKLLCERNHIPVIRTGLQASRELEDSAVTVAGPYHPAFGELVDSHIYYLVVAHALEQIGLPPASRLNPVIIHFHPQEESKMRGMKNNNLLRWQREYGVVCKLRGDLDHKGSVVIEFNSTKFVGNKSMLFSV</sequence>
<dbReference type="SUPFAM" id="SSF102114">
    <property type="entry name" value="Radical SAM enzymes"/>
    <property type="match status" value="1"/>
</dbReference>
<comment type="cofactor">
    <cofactor evidence="1">
        <name>[4Fe-4S] cluster</name>
        <dbReference type="ChEBI" id="CHEBI:49883"/>
    </cofactor>
</comment>
<proteinExistence type="predicted"/>
<dbReference type="Pfam" id="PF16199">
    <property type="entry name" value="Radical_SAM_C"/>
    <property type="match status" value="1"/>
</dbReference>
<keyword evidence="3" id="KW-0949">S-adenosyl-L-methionine</keyword>
<dbReference type="SFLD" id="SFLDS00029">
    <property type="entry name" value="Radical_SAM"/>
    <property type="match status" value="1"/>
</dbReference>